<gene>
    <name evidence="1" type="ORF">HUT08_19420</name>
</gene>
<dbReference type="RefSeq" id="WP_176163069.1">
    <property type="nucleotide sequence ID" value="NZ_CP054929.1"/>
</dbReference>
<sequence>MTPAYRWPPRHAPGFPPDCPDAGDVLARFAAAGVRAATLVVVTSGLRARVEDSGDHEAGLDRVRRSLAAVGRAAGDGWQPGYYGKDLVLVRAATDGPDEPPPAPLVAGDGGVRHGWAWDHVPLPWDADERRTALLRACYAVAMAARLRRDRPELPQLRAADALARVPELLSARATASLLAGVLVRPLDGHPAQASAGDGEDPRLPGVASADGLPALAAAPPARGLYAVTDVHDIEWGTSSRAGDGARLTRGNARELLPLAGAWHAARTPVDELVRRAYPLRARREALLAGHLRALSDGVAGAGRLFATLGDGLSGVVNDAEALRTAVAGANRWTEGQMHSGAGAAPLDGTDLDAARRRAHFSLHVTKTLKGTAHAQRVLHVYGEPLGPDAAEAAVAFLADLSAAGPGAPGAHHLAHALRWRDDWRRHLPPPRFVCLERVFATVDGQPTAG</sequence>
<protein>
    <submittedName>
        <fullName evidence="1">Uncharacterized protein</fullName>
    </submittedName>
</protein>
<proteinExistence type="predicted"/>
<evidence type="ECO:0000313" key="1">
    <source>
        <dbReference type="EMBL" id="QKW51348.1"/>
    </source>
</evidence>
<organism evidence="1 2">
    <name type="scientific">Streptomyces buecherae</name>
    <dbReference type="NCBI Taxonomy" id="2763006"/>
    <lineage>
        <taxon>Bacteria</taxon>
        <taxon>Bacillati</taxon>
        <taxon>Actinomycetota</taxon>
        <taxon>Actinomycetes</taxon>
        <taxon>Kitasatosporales</taxon>
        <taxon>Streptomycetaceae</taxon>
        <taxon>Streptomyces</taxon>
    </lineage>
</organism>
<dbReference type="Proteomes" id="UP000509303">
    <property type="component" value="Chromosome"/>
</dbReference>
<name>A0A7H8NC50_9ACTN</name>
<dbReference type="AlphaFoldDB" id="A0A7H8NC50"/>
<accession>A0A7H8NC50</accession>
<keyword evidence="2" id="KW-1185">Reference proteome</keyword>
<evidence type="ECO:0000313" key="2">
    <source>
        <dbReference type="Proteomes" id="UP000509303"/>
    </source>
</evidence>
<dbReference type="EMBL" id="CP054929">
    <property type="protein sequence ID" value="QKW51348.1"/>
    <property type="molecule type" value="Genomic_DNA"/>
</dbReference>
<reference evidence="1 2" key="1">
    <citation type="submission" date="2020-06" db="EMBL/GenBank/DDBJ databases">
        <title>Genome mining for natural products.</title>
        <authorList>
            <person name="Zhang B."/>
            <person name="Shi J."/>
            <person name="Ge H."/>
        </authorList>
    </citation>
    <scope>NUCLEOTIDE SEQUENCE [LARGE SCALE GENOMIC DNA]</scope>
    <source>
        <strain evidence="1 2">NA00687</strain>
    </source>
</reference>